<sequence length="101" mass="11515">MVIKFHGQLRRPWNQRIGITIGKPDMYVVASGINPQRSTPEDLPPEQIIDVRKGSNGYRINLLSSFDDLWMYTPLAYNGLDIGLNLNMNMKNSLLLLDQRG</sequence>
<name>A0A4D6LFD9_VIGUN</name>
<accession>A0A4D6LFD9</accession>
<evidence type="ECO:0000313" key="2">
    <source>
        <dbReference type="Proteomes" id="UP000501690"/>
    </source>
</evidence>
<dbReference type="AlphaFoldDB" id="A0A4D6LFD9"/>
<protein>
    <submittedName>
        <fullName evidence="1">Uncharacterized protein</fullName>
    </submittedName>
</protein>
<dbReference type="EMBL" id="CP039347">
    <property type="protein sequence ID" value="QCD87277.1"/>
    <property type="molecule type" value="Genomic_DNA"/>
</dbReference>
<dbReference type="Proteomes" id="UP000501690">
    <property type="component" value="Linkage Group LG3"/>
</dbReference>
<reference evidence="1 2" key="1">
    <citation type="submission" date="2019-04" db="EMBL/GenBank/DDBJ databases">
        <title>An improved genome assembly and genetic linkage map for asparagus bean, Vigna unguiculata ssp. sesquipedialis.</title>
        <authorList>
            <person name="Xia Q."/>
            <person name="Zhang R."/>
            <person name="Dong Y."/>
        </authorList>
    </citation>
    <scope>NUCLEOTIDE SEQUENCE [LARGE SCALE GENOMIC DNA]</scope>
    <source>
        <tissue evidence="1">Leaf</tissue>
    </source>
</reference>
<evidence type="ECO:0000313" key="1">
    <source>
        <dbReference type="EMBL" id="QCD87277.1"/>
    </source>
</evidence>
<keyword evidence="2" id="KW-1185">Reference proteome</keyword>
<proteinExistence type="predicted"/>
<gene>
    <name evidence="1" type="ORF">DEO72_LG3g1811</name>
</gene>
<organism evidence="1 2">
    <name type="scientific">Vigna unguiculata</name>
    <name type="common">Cowpea</name>
    <dbReference type="NCBI Taxonomy" id="3917"/>
    <lineage>
        <taxon>Eukaryota</taxon>
        <taxon>Viridiplantae</taxon>
        <taxon>Streptophyta</taxon>
        <taxon>Embryophyta</taxon>
        <taxon>Tracheophyta</taxon>
        <taxon>Spermatophyta</taxon>
        <taxon>Magnoliopsida</taxon>
        <taxon>eudicotyledons</taxon>
        <taxon>Gunneridae</taxon>
        <taxon>Pentapetalae</taxon>
        <taxon>rosids</taxon>
        <taxon>fabids</taxon>
        <taxon>Fabales</taxon>
        <taxon>Fabaceae</taxon>
        <taxon>Papilionoideae</taxon>
        <taxon>50 kb inversion clade</taxon>
        <taxon>NPAAA clade</taxon>
        <taxon>indigoferoid/millettioid clade</taxon>
        <taxon>Phaseoleae</taxon>
        <taxon>Vigna</taxon>
    </lineage>
</organism>